<dbReference type="Pfam" id="PF08620">
    <property type="entry name" value="RPAP1_C"/>
    <property type="match status" value="1"/>
</dbReference>
<evidence type="ECO:0000259" key="4">
    <source>
        <dbReference type="Pfam" id="PF08621"/>
    </source>
</evidence>
<dbReference type="HOGENOM" id="CLU_031074_1_0_1"/>
<dbReference type="InterPro" id="IPR013930">
    <property type="entry name" value="RPAP1_N"/>
</dbReference>
<dbReference type="GO" id="GO:0006366">
    <property type="term" value="P:transcription by RNA polymerase II"/>
    <property type="evidence" value="ECO:0007669"/>
    <property type="project" value="InterPro"/>
</dbReference>
<protein>
    <submittedName>
        <fullName evidence="5">RNA polymerase II associated protein</fullName>
    </submittedName>
</protein>
<evidence type="ECO:0000256" key="1">
    <source>
        <dbReference type="ARBA" id="ARBA00009953"/>
    </source>
</evidence>
<comment type="similarity">
    <text evidence="1">Belongs to the RPAP1 family.</text>
</comment>
<evidence type="ECO:0000259" key="3">
    <source>
        <dbReference type="Pfam" id="PF08620"/>
    </source>
</evidence>
<reference evidence="5 7" key="1">
    <citation type="journal article" date="2011" name="Science">
        <title>Comparative functional genomics of the fission yeasts.</title>
        <authorList>
            <person name="Rhind N."/>
            <person name="Chen Z."/>
            <person name="Yassour M."/>
            <person name="Thompson D.A."/>
            <person name="Haas B.J."/>
            <person name="Habib N."/>
            <person name="Wapinski I."/>
            <person name="Roy S."/>
            <person name="Lin M.F."/>
            <person name="Heiman D.I."/>
            <person name="Young S.K."/>
            <person name="Furuya K."/>
            <person name="Guo Y."/>
            <person name="Pidoux A."/>
            <person name="Chen H.M."/>
            <person name="Robbertse B."/>
            <person name="Goldberg J.M."/>
            <person name="Aoki K."/>
            <person name="Bayne E.H."/>
            <person name="Berlin A.M."/>
            <person name="Desjardins C.A."/>
            <person name="Dobbs E."/>
            <person name="Dukaj L."/>
            <person name="Fan L."/>
            <person name="FitzGerald M.G."/>
            <person name="French C."/>
            <person name="Gujja S."/>
            <person name="Hansen K."/>
            <person name="Keifenheim D."/>
            <person name="Levin J.Z."/>
            <person name="Mosher R.A."/>
            <person name="Mueller C.A."/>
            <person name="Pfiffner J."/>
            <person name="Priest M."/>
            <person name="Russ C."/>
            <person name="Smialowska A."/>
            <person name="Swoboda P."/>
            <person name="Sykes S.M."/>
            <person name="Vaughn M."/>
            <person name="Vengrova S."/>
            <person name="Yoder R."/>
            <person name="Zeng Q."/>
            <person name="Allshire R."/>
            <person name="Baulcombe D."/>
            <person name="Birren B.W."/>
            <person name="Brown W."/>
            <person name="Ekwall K."/>
            <person name="Kellis M."/>
            <person name="Leatherwood J."/>
            <person name="Levin H."/>
            <person name="Margalit H."/>
            <person name="Martienssen R."/>
            <person name="Nieduszynski C.A."/>
            <person name="Spatafora J.W."/>
            <person name="Friedman N."/>
            <person name="Dalgaard J.Z."/>
            <person name="Baumann P."/>
            <person name="Niki H."/>
            <person name="Regev A."/>
            <person name="Nusbaum C."/>
        </authorList>
    </citation>
    <scope>NUCLEOTIDE SEQUENCE [LARGE SCALE GENOMIC DNA]</scope>
    <source>
        <strain evidence="7">yFS275 / FY16936</strain>
    </source>
</reference>
<dbReference type="PANTHER" id="PTHR21483">
    <property type="entry name" value="RNA POLYMERASE II-ASSOCIATED PROTEIN 1"/>
    <property type="match status" value="1"/>
</dbReference>
<feature type="domain" description="RPAP1 N-terminal" evidence="4">
    <location>
        <begin position="77"/>
        <end position="121"/>
    </location>
</feature>
<gene>
    <name evidence="6" type="primary">rba50</name>
    <name evidence="5" type="ORF">SJAG_04559</name>
</gene>
<dbReference type="EMBL" id="KE651168">
    <property type="protein sequence ID" value="EEB09358.1"/>
    <property type="molecule type" value="Genomic_DNA"/>
</dbReference>
<keyword evidence="7" id="KW-1185">Reference proteome</keyword>
<evidence type="ECO:0000313" key="5">
    <source>
        <dbReference type="EMBL" id="EEB09358.1"/>
    </source>
</evidence>
<dbReference type="RefSeq" id="XP_002175651.1">
    <property type="nucleotide sequence ID" value="XM_002175615.1"/>
</dbReference>
<proteinExistence type="inferred from homology"/>
<dbReference type="eggNOG" id="KOG1894">
    <property type="taxonomic scope" value="Eukaryota"/>
</dbReference>
<dbReference type="AlphaFoldDB" id="B6K754"/>
<accession>B6K754</accession>
<dbReference type="STRING" id="402676.B6K754"/>
<dbReference type="JaponicusDB" id="SJAG_04559">
    <property type="gene designation" value="rba50"/>
</dbReference>
<dbReference type="OrthoDB" id="348201at2759"/>
<feature type="compositionally biased region" description="Basic and acidic residues" evidence="2">
    <location>
        <begin position="129"/>
        <end position="142"/>
    </location>
</feature>
<feature type="domain" description="RPAP1 C-terminal" evidence="3">
    <location>
        <begin position="286"/>
        <end position="353"/>
    </location>
</feature>
<name>B6K754_SCHJY</name>
<dbReference type="Proteomes" id="UP000001744">
    <property type="component" value="Unassembled WGS sequence"/>
</dbReference>
<evidence type="ECO:0000313" key="7">
    <source>
        <dbReference type="Proteomes" id="UP000001744"/>
    </source>
</evidence>
<evidence type="ECO:0000256" key="2">
    <source>
        <dbReference type="SAM" id="MobiDB-lite"/>
    </source>
</evidence>
<dbReference type="InterPro" id="IPR013929">
    <property type="entry name" value="RPAP1_C"/>
</dbReference>
<dbReference type="OMA" id="TQRCIAI"/>
<dbReference type="GeneID" id="7051914"/>
<organism evidence="5 7">
    <name type="scientific">Schizosaccharomyces japonicus (strain yFS275 / FY16936)</name>
    <name type="common">Fission yeast</name>
    <dbReference type="NCBI Taxonomy" id="402676"/>
    <lineage>
        <taxon>Eukaryota</taxon>
        <taxon>Fungi</taxon>
        <taxon>Dikarya</taxon>
        <taxon>Ascomycota</taxon>
        <taxon>Taphrinomycotina</taxon>
        <taxon>Schizosaccharomycetes</taxon>
        <taxon>Schizosaccharomycetales</taxon>
        <taxon>Schizosaccharomycetaceae</taxon>
        <taxon>Schizosaccharomyces</taxon>
    </lineage>
</organism>
<dbReference type="VEuPathDB" id="FungiDB:SJAG_04559"/>
<feature type="region of interest" description="Disordered" evidence="2">
    <location>
        <begin position="25"/>
        <end position="109"/>
    </location>
</feature>
<feature type="region of interest" description="Disordered" evidence="2">
    <location>
        <begin position="124"/>
        <end position="144"/>
    </location>
</feature>
<dbReference type="Pfam" id="PF08621">
    <property type="entry name" value="RPAP1_N"/>
    <property type="match status" value="1"/>
</dbReference>
<dbReference type="InterPro" id="IPR039913">
    <property type="entry name" value="RPAP1/Rba50"/>
</dbReference>
<sequence length="415" mass="46839">MQKSSPVTGKLFGSILGDIVEKQPIEKPAPPSVSTANAKGFPSIPNVLPQRRKKVSAFKQRQNRQRDSQPAKQSETQGIDEENEARLSQMSRTEIEDALQELQSSLSPEALEVLKLRSKQKYGQMNEEQLNHEEQKTTKEQRNVYSSMEPVVQRVLDSASQAGQDPDGLLEANETVRQELPVGEKKTVRFAEEPEVTPVPEQSSVSGNAEQSKTATALNAAKFADEVHIPQKRVDLNPEDKNFYEALHEKYFPNLPVDEKHMQWLRDPLPVEDTYNPDMEFLTAKELRFGFKGQLITPSQSQQIPVNEGLHHHGDAPMSAGYTIVELAHLMRSRVPAQRCIAIQTIGRALYRLNKDEFGPELGPELHTLVEDAQIIPLLMASASDQERHLSVRSLAIEALWLWKESQQKRTREAY</sequence>
<evidence type="ECO:0000313" key="6">
    <source>
        <dbReference type="JaponicusDB" id="SJAG_04559"/>
    </source>
</evidence>
<dbReference type="PANTHER" id="PTHR21483:SF18">
    <property type="entry name" value="RNA POLYMERASE II-ASSOCIATED PROTEIN 1"/>
    <property type="match status" value="1"/>
</dbReference>